<feature type="region of interest" description="Disordered" evidence="1">
    <location>
        <begin position="79"/>
        <end position="103"/>
    </location>
</feature>
<feature type="compositionally biased region" description="Basic and acidic residues" evidence="1">
    <location>
        <begin position="178"/>
        <end position="190"/>
    </location>
</feature>
<dbReference type="EMBL" id="CAUYUJ010009091">
    <property type="protein sequence ID" value="CAK0825805.1"/>
    <property type="molecule type" value="Genomic_DNA"/>
</dbReference>
<proteinExistence type="predicted"/>
<sequence>MPSSYVPRPHLQPSTPNPKTGKVVLGGALRAGSVETPRPLGGESTSGSAARARALHGEQQEIYYTVALRSWPQIKGPQDDCRGHLGVDGSLWAPPPRPNTSGTLRREIANDIAAPHPKANALRRREPAAELRVGVCSLAGTCTAHGEQHLGASRRPGSTGRGPRAPAAIPSHRGPGPARERRGGRQHGEGLTRGQSGLPRSREGARDGGGGGSTGREEVEPTHARKTPPEGDLMLPSGL</sequence>
<organism evidence="2 3">
    <name type="scientific">Prorocentrum cordatum</name>
    <dbReference type="NCBI Taxonomy" id="2364126"/>
    <lineage>
        <taxon>Eukaryota</taxon>
        <taxon>Sar</taxon>
        <taxon>Alveolata</taxon>
        <taxon>Dinophyceae</taxon>
        <taxon>Prorocentrales</taxon>
        <taxon>Prorocentraceae</taxon>
        <taxon>Prorocentrum</taxon>
    </lineage>
</organism>
<feature type="compositionally biased region" description="Basic and acidic residues" evidence="1">
    <location>
        <begin position="215"/>
        <end position="229"/>
    </location>
</feature>
<gene>
    <name evidence="2" type="ORF">PCOR1329_LOCUS25839</name>
</gene>
<feature type="region of interest" description="Disordered" evidence="1">
    <location>
        <begin position="147"/>
        <end position="239"/>
    </location>
</feature>
<accession>A0ABN9S3S9</accession>
<keyword evidence="3" id="KW-1185">Reference proteome</keyword>
<comment type="caution">
    <text evidence="2">The sequence shown here is derived from an EMBL/GenBank/DDBJ whole genome shotgun (WGS) entry which is preliminary data.</text>
</comment>
<feature type="compositionally biased region" description="Low complexity" evidence="1">
    <location>
        <begin position="151"/>
        <end position="177"/>
    </location>
</feature>
<evidence type="ECO:0000313" key="3">
    <source>
        <dbReference type="Proteomes" id="UP001189429"/>
    </source>
</evidence>
<evidence type="ECO:0000256" key="1">
    <source>
        <dbReference type="SAM" id="MobiDB-lite"/>
    </source>
</evidence>
<protein>
    <submittedName>
        <fullName evidence="2">Uncharacterized protein</fullName>
    </submittedName>
</protein>
<evidence type="ECO:0000313" key="2">
    <source>
        <dbReference type="EMBL" id="CAK0825805.1"/>
    </source>
</evidence>
<name>A0ABN9S3S9_9DINO</name>
<dbReference type="Proteomes" id="UP001189429">
    <property type="component" value="Unassembled WGS sequence"/>
</dbReference>
<feature type="region of interest" description="Disordered" evidence="1">
    <location>
        <begin position="1"/>
        <end position="53"/>
    </location>
</feature>
<reference evidence="2" key="1">
    <citation type="submission" date="2023-10" db="EMBL/GenBank/DDBJ databases">
        <authorList>
            <person name="Chen Y."/>
            <person name="Shah S."/>
            <person name="Dougan E. K."/>
            <person name="Thang M."/>
            <person name="Chan C."/>
        </authorList>
    </citation>
    <scope>NUCLEOTIDE SEQUENCE [LARGE SCALE GENOMIC DNA]</scope>
</reference>